<keyword evidence="1" id="KW-0732">Signal</keyword>
<dbReference type="KEGG" id="pgr:PGTG_15473"/>
<evidence type="ECO:0000313" key="3">
    <source>
        <dbReference type="Proteomes" id="UP000008783"/>
    </source>
</evidence>
<dbReference type="GeneID" id="10547014"/>
<dbReference type="AlphaFoldDB" id="E3KYA3"/>
<evidence type="ECO:0000313" key="2">
    <source>
        <dbReference type="EMBL" id="EFP89294.1"/>
    </source>
</evidence>
<reference key="1">
    <citation type="submission" date="2007-01" db="EMBL/GenBank/DDBJ databases">
        <title>The Genome Sequence of Puccinia graminis f. sp. tritici Strain CRL 75-36-700-3.</title>
        <authorList>
            <consortium name="The Broad Institute Genome Sequencing Platform"/>
            <person name="Birren B."/>
            <person name="Lander E."/>
            <person name="Galagan J."/>
            <person name="Nusbaum C."/>
            <person name="Devon K."/>
            <person name="Cuomo C."/>
            <person name="Jaffe D."/>
            <person name="Butler J."/>
            <person name="Alvarez P."/>
            <person name="Gnerre S."/>
            <person name="Grabherr M."/>
            <person name="Mauceli E."/>
            <person name="Brockman W."/>
            <person name="Young S."/>
            <person name="LaButti K."/>
            <person name="Sykes S."/>
            <person name="DeCaprio D."/>
            <person name="Crawford M."/>
            <person name="Koehrsen M."/>
            <person name="Engels R."/>
            <person name="Montgomery P."/>
            <person name="Pearson M."/>
            <person name="Howarth C."/>
            <person name="Larson L."/>
            <person name="White J."/>
            <person name="Zeng Q."/>
            <person name="Kodira C."/>
            <person name="Yandava C."/>
            <person name="Alvarado L."/>
            <person name="O'Leary S."/>
            <person name="Szabo L."/>
            <person name="Dean R."/>
            <person name="Schein J."/>
        </authorList>
    </citation>
    <scope>NUCLEOTIDE SEQUENCE</scope>
    <source>
        <strain>CRL 75-36-700-3</strain>
    </source>
</reference>
<dbReference type="HOGENOM" id="CLU_152095_0_0_1"/>
<feature type="chain" id="PRO_5003173847" evidence="1">
    <location>
        <begin position="22"/>
        <end position="102"/>
    </location>
</feature>
<name>E3KYA3_PUCGT</name>
<accession>E3KYA3</accession>
<proteinExistence type="predicted"/>
<dbReference type="RefSeq" id="XP_003333713.1">
    <property type="nucleotide sequence ID" value="XM_003333665.1"/>
</dbReference>
<dbReference type="Proteomes" id="UP000008783">
    <property type="component" value="Unassembled WGS sequence"/>
</dbReference>
<sequence>MYPIPSLVFLILTTSLGLITAVEEQRDARHPFKCTGIHPVGYCGQKQGYKVYSKHHLTCADTGMKTNWCCKNGLEFMPGTSSVSQNHIYGDKGSCVYGRTAN</sequence>
<evidence type="ECO:0000256" key="1">
    <source>
        <dbReference type="SAM" id="SignalP"/>
    </source>
</evidence>
<feature type="signal peptide" evidence="1">
    <location>
        <begin position="1"/>
        <end position="21"/>
    </location>
</feature>
<reference evidence="3" key="2">
    <citation type="journal article" date="2011" name="Proc. Natl. Acad. Sci. U.S.A.">
        <title>Obligate biotrophy features unraveled by the genomic analysis of rust fungi.</title>
        <authorList>
            <person name="Duplessis S."/>
            <person name="Cuomo C.A."/>
            <person name="Lin Y.-C."/>
            <person name="Aerts A."/>
            <person name="Tisserant E."/>
            <person name="Veneault-Fourrey C."/>
            <person name="Joly D.L."/>
            <person name="Hacquard S."/>
            <person name="Amselem J."/>
            <person name="Cantarel B.L."/>
            <person name="Chiu R."/>
            <person name="Coutinho P.M."/>
            <person name="Feau N."/>
            <person name="Field M."/>
            <person name="Frey P."/>
            <person name="Gelhaye E."/>
            <person name="Goldberg J."/>
            <person name="Grabherr M.G."/>
            <person name="Kodira C.D."/>
            <person name="Kohler A."/>
            <person name="Kuees U."/>
            <person name="Lindquist E.A."/>
            <person name="Lucas S.M."/>
            <person name="Mago R."/>
            <person name="Mauceli E."/>
            <person name="Morin E."/>
            <person name="Murat C."/>
            <person name="Pangilinan J.L."/>
            <person name="Park R."/>
            <person name="Pearson M."/>
            <person name="Quesneville H."/>
            <person name="Rouhier N."/>
            <person name="Sakthikumar S."/>
            <person name="Salamov A.A."/>
            <person name="Schmutz J."/>
            <person name="Selles B."/>
            <person name="Shapiro H."/>
            <person name="Tanguay P."/>
            <person name="Tuskan G.A."/>
            <person name="Henrissat B."/>
            <person name="Van de Peer Y."/>
            <person name="Rouze P."/>
            <person name="Ellis J.G."/>
            <person name="Dodds P.N."/>
            <person name="Schein J.E."/>
            <person name="Zhong S."/>
            <person name="Hamelin R.C."/>
            <person name="Grigoriev I.V."/>
            <person name="Szabo L.J."/>
            <person name="Martin F."/>
        </authorList>
    </citation>
    <scope>NUCLEOTIDE SEQUENCE [LARGE SCALE GENOMIC DNA]</scope>
    <source>
        <strain evidence="3">CRL 75-36-700-3 / race SCCL</strain>
    </source>
</reference>
<keyword evidence="3" id="KW-1185">Reference proteome</keyword>
<dbReference type="VEuPathDB" id="FungiDB:PGTG_15473"/>
<organism evidence="2 3">
    <name type="scientific">Puccinia graminis f. sp. tritici (strain CRL 75-36-700-3 / race SCCL)</name>
    <name type="common">Black stem rust fungus</name>
    <dbReference type="NCBI Taxonomy" id="418459"/>
    <lineage>
        <taxon>Eukaryota</taxon>
        <taxon>Fungi</taxon>
        <taxon>Dikarya</taxon>
        <taxon>Basidiomycota</taxon>
        <taxon>Pucciniomycotina</taxon>
        <taxon>Pucciniomycetes</taxon>
        <taxon>Pucciniales</taxon>
        <taxon>Pucciniaceae</taxon>
        <taxon>Puccinia</taxon>
    </lineage>
</organism>
<protein>
    <submittedName>
        <fullName evidence="2">Uncharacterized protein</fullName>
    </submittedName>
</protein>
<gene>
    <name evidence="2" type="ORF">PGTG_15473</name>
</gene>
<dbReference type="OrthoDB" id="10346601at2759"/>
<dbReference type="InParanoid" id="E3KYA3"/>
<dbReference type="EMBL" id="DS178321">
    <property type="protein sequence ID" value="EFP89294.1"/>
    <property type="molecule type" value="Genomic_DNA"/>
</dbReference>